<proteinExistence type="predicted"/>
<organism evidence="1 2">
    <name type="scientific">Acidovorax carolinensis</name>
    <dbReference type="NCBI Taxonomy" id="553814"/>
    <lineage>
        <taxon>Bacteria</taxon>
        <taxon>Pseudomonadati</taxon>
        <taxon>Pseudomonadota</taxon>
        <taxon>Betaproteobacteria</taxon>
        <taxon>Burkholderiales</taxon>
        <taxon>Comamonadaceae</taxon>
        <taxon>Acidovorax</taxon>
    </lineage>
</organism>
<keyword evidence="2" id="KW-1185">Reference proteome</keyword>
<accession>A0A240U2U6</accession>
<dbReference type="EMBL" id="CP021361">
    <property type="protein sequence ID" value="ART52175.1"/>
    <property type="molecule type" value="Genomic_DNA"/>
</dbReference>
<sequence>MDLRMLMHGLAAMTVLFDHQALVALQACAGNLLTIEQPLAYFVLIQAPHGAFHVLPANMTAKQFSEHMKDVTSRFHGAVWDAWVTLIAKKAQKVRKWLAENLAQVEEELLQGLQVNNPVTARLVRGMAAWACAGLLAVRYKLLDTDRKVIIAAVRLVLEEHLKRNVHGSHSIAEQVLGAVRACIDQNASKFPPLAQFHSPEHSGIFGYRVGHGEDAEFLFLPSVFDQQFGQKYGSEATARALKDAGYLKCTKGAGYQPTQAVTTSRPKSCTAHK</sequence>
<dbReference type="AlphaFoldDB" id="A0A240U2U6"/>
<evidence type="ECO:0000313" key="2">
    <source>
        <dbReference type="Proteomes" id="UP000194432"/>
    </source>
</evidence>
<evidence type="ECO:0000313" key="1">
    <source>
        <dbReference type="EMBL" id="ART52175.1"/>
    </source>
</evidence>
<dbReference type="KEGG" id="acin:CBP34_11645"/>
<reference evidence="1 2" key="1">
    <citation type="submission" date="2017-05" db="EMBL/GenBank/DDBJ databases">
        <title>Polyphasic characterization of four soil-derived phenanthrene-degrading Acidovorax strains and proposal of Acidovorax phenanthrenivorans sp. nov.</title>
        <authorList>
            <person name="Singleton D.R."/>
            <person name="Lee J."/>
            <person name="Dickey A.N."/>
            <person name="Stroud A."/>
            <person name="Scholl E.H."/>
            <person name="Wright F.A."/>
            <person name="Aitken M.D."/>
        </authorList>
    </citation>
    <scope>NUCLEOTIDE SEQUENCE [LARGE SCALE GENOMIC DNA]</scope>
    <source>
        <strain evidence="1">NA3</strain>
    </source>
</reference>
<dbReference type="Proteomes" id="UP000194432">
    <property type="component" value="Chromosome 1"/>
</dbReference>
<protein>
    <submittedName>
        <fullName evidence="1">Uncharacterized protein</fullName>
    </submittedName>
</protein>
<name>A0A240U2U6_9BURK</name>
<gene>
    <name evidence="1" type="ORF">CBP34_11645</name>
</gene>